<organism evidence="1 2">
    <name type="scientific">Haloarcula vallismortis tailed virus 1</name>
    <dbReference type="NCBI Taxonomy" id="1262528"/>
    <lineage>
        <taxon>Viruses</taxon>
        <taxon>Duplodnaviria</taxon>
        <taxon>Heunggongvirae</taxon>
        <taxon>Uroviricota</taxon>
        <taxon>Caudoviricetes</taxon>
        <taxon>Thumleimavirales</taxon>
        <taxon>Druskaviridae</taxon>
        <taxon>Tredecimvirus</taxon>
        <taxon>Tredecimvirus thailandense</taxon>
        <taxon>Tredecimvirus HVTV1</taxon>
    </lineage>
</organism>
<evidence type="ECO:0000313" key="1">
    <source>
        <dbReference type="EMBL" id="AGC34443.1"/>
    </source>
</evidence>
<dbReference type="Proteomes" id="UP000011137">
    <property type="component" value="Segment"/>
</dbReference>
<dbReference type="EMBL" id="KC117377">
    <property type="protein sequence ID" value="AGC34443.1"/>
    <property type="molecule type" value="Genomic_DNA"/>
</dbReference>
<protein>
    <submittedName>
        <fullName evidence="1">Uncharacterized protein</fullName>
    </submittedName>
</protein>
<dbReference type="GeneID" id="14477315"/>
<dbReference type="KEGG" id="vg:14477315"/>
<reference evidence="1 2" key="1">
    <citation type="journal article" date="2013" name="J. Virol.">
        <title>Insights into head-tailed viruses infecting extremely halophilic archaea.</title>
        <authorList>
            <person name="Pietila M.K."/>
            <person name="Laurinmaki P."/>
            <person name="Russell D.A."/>
            <person name="Ko C.C."/>
            <person name="Jacobs-Sera D."/>
            <person name="Butcher S.J."/>
            <person name="Bamford D.H."/>
            <person name="Hendrix R.W."/>
        </authorList>
    </citation>
    <scope>NUCLEOTIDE SEQUENCE [LARGE SCALE GENOMIC DNA]</scope>
</reference>
<name>L7TJ78_9CAUD</name>
<gene>
    <name evidence="1" type="primary">74</name>
    <name evidence="1" type="ORF">HVTV1_74</name>
</gene>
<keyword evidence="2" id="KW-1185">Reference proteome</keyword>
<dbReference type="RefSeq" id="YP_007378979.1">
    <property type="nucleotide sequence ID" value="NC_020158.1"/>
</dbReference>
<proteinExistence type="predicted"/>
<accession>L7TJ78</accession>
<sequence>MTDSIVVYRVVWERAGLTMRSDWSVHYNVVREFMEEKRRNMPGTEARIERGRVSSVEIVEYSALDEEAEPADDFAIEDEPMAVNEEKA</sequence>
<evidence type="ECO:0000313" key="2">
    <source>
        <dbReference type="Proteomes" id="UP000011137"/>
    </source>
</evidence>